<evidence type="ECO:0000313" key="2">
    <source>
        <dbReference type="Proteomes" id="UP000601055"/>
    </source>
</evidence>
<dbReference type="PROSITE" id="PS51257">
    <property type="entry name" value="PROKAR_LIPOPROTEIN"/>
    <property type="match status" value="1"/>
</dbReference>
<dbReference type="EMBL" id="WNXD01000001">
    <property type="protein sequence ID" value="MBB2144682.1"/>
    <property type="molecule type" value="Genomic_DNA"/>
</dbReference>
<accession>A0A923DZC7</accession>
<comment type="caution">
    <text evidence="1">The sequence shown here is derived from an EMBL/GenBank/DDBJ whole genome shotgun (WGS) entry which is preliminary data.</text>
</comment>
<evidence type="ECO:0000313" key="1">
    <source>
        <dbReference type="EMBL" id="MBB2144682.1"/>
    </source>
</evidence>
<organism evidence="1 2">
    <name type="scientific">Pedobacter planticolens</name>
    <dbReference type="NCBI Taxonomy" id="2679964"/>
    <lineage>
        <taxon>Bacteria</taxon>
        <taxon>Pseudomonadati</taxon>
        <taxon>Bacteroidota</taxon>
        <taxon>Sphingobacteriia</taxon>
        <taxon>Sphingobacteriales</taxon>
        <taxon>Sphingobacteriaceae</taxon>
        <taxon>Pedobacter</taxon>
    </lineage>
</organism>
<dbReference type="AlphaFoldDB" id="A0A923DZC7"/>
<protein>
    <submittedName>
        <fullName evidence="1">Uncharacterized protein</fullName>
    </submittedName>
</protein>
<proteinExistence type="predicted"/>
<dbReference type="RefSeq" id="WP_182921366.1">
    <property type="nucleotide sequence ID" value="NZ_WNXD01000001.1"/>
</dbReference>
<keyword evidence="2" id="KW-1185">Reference proteome</keyword>
<gene>
    <name evidence="1" type="ORF">GM921_04255</name>
</gene>
<sequence length="405" mass="43708">MKKLILYFAVILLIGTVSLITSCEKTDVVEKSNANFRINIPTSVSDTIFANRPVSFDVEVIAGAGLQKVEVRKDFQLIDGTVKTYTDTKTGTYKFTFTASKFDIGKKFNFVIVAYDTEGSTTTANYVVNVKAAPVFIDIKIPTTAPANTILYQDINFTVDVTSQLAMKSIQVLKNGVELPSLTKTTFANPLTDKFAFLYTTTDDDAGQTLVFTILVTDSEDKEKTATYSLFVKGERPPRAVQEYTILMGGQNNTSNGQFYSSADGATYLRAGVAARSASIDLLSFVSGAATGVNITAPSFANAPVIYTTANSGVDAVASWPVRNATQMIRLNPTVTPANFAALKMDKEIEAMFTAGGVTTDNVNKIVANDIIVFKTVKGKHGLMLIKSIPANNAGFITIDVKMQP</sequence>
<reference evidence="1" key="1">
    <citation type="submission" date="2019-11" db="EMBL/GenBank/DDBJ databases">
        <title>Description of Pedobacter sp. LMG 31464T.</title>
        <authorList>
            <person name="Carlier A."/>
            <person name="Qi S."/>
            <person name="Vandamme P."/>
        </authorList>
    </citation>
    <scope>NUCLEOTIDE SEQUENCE</scope>
    <source>
        <strain evidence="1">LMG 31464</strain>
    </source>
</reference>
<dbReference type="Proteomes" id="UP000601055">
    <property type="component" value="Unassembled WGS sequence"/>
</dbReference>
<name>A0A923DZC7_9SPHI</name>